<dbReference type="GO" id="GO:0004519">
    <property type="term" value="F:endonuclease activity"/>
    <property type="evidence" value="ECO:0007669"/>
    <property type="project" value="UniProtKB-KW"/>
</dbReference>
<keyword evidence="2" id="KW-0540">Nuclease</keyword>
<sequence length="245" mass="27355">MRPVRKGVSPVVGDFKKYEDAKKELVGRLGSYCSYCERKISTLLAVEHIEPKDGDFGKPALEKRWTNFLLACTNCNSCKGSKEVDFHRLIFPDRDNTFHAFIYTEDGKIGVNTTLNPAQMVLANNTLALVGLDKPIQQYKDSNGLQVALDRVAQRMEAFGVAEAALALLKRDPRSDVLKESIVMTAESNGFFSIWMKVFDSYPEMKVKFIKAYKGTEITGCFNMLNGSSLHPSPNPDRLECGGKI</sequence>
<accession>A0ABT2FNL3</accession>
<comment type="caution">
    <text evidence="2">The sequence shown here is derived from an EMBL/GenBank/DDBJ whole genome shotgun (WGS) entry which is preliminary data.</text>
</comment>
<name>A0ABT2FNL3_9GAMM</name>
<dbReference type="Pfam" id="PF01844">
    <property type="entry name" value="HNH"/>
    <property type="match status" value="1"/>
</dbReference>
<proteinExistence type="predicted"/>
<keyword evidence="3" id="KW-1185">Reference proteome</keyword>
<reference evidence="3" key="2">
    <citation type="submission" date="2023-07" db="EMBL/GenBank/DDBJ databases">
        <title>Shewanella mangrovi sp. nov., an acetaldehyde- degrading bacterium isolated from mangrove sediment.</title>
        <authorList>
            <person name="Liu Y."/>
        </authorList>
    </citation>
    <scope>NUCLEOTIDE SEQUENCE [LARGE SCALE GENOMIC DNA]</scope>
    <source>
        <strain evidence="3">C32</strain>
    </source>
</reference>
<dbReference type="RefSeq" id="WP_238897319.1">
    <property type="nucleotide sequence ID" value="NZ_JAKOGG010000013.1"/>
</dbReference>
<organism evidence="2 3">
    <name type="scientific">Shewanella electrica</name>
    <dbReference type="NCBI Taxonomy" id="515560"/>
    <lineage>
        <taxon>Bacteria</taxon>
        <taxon>Pseudomonadati</taxon>
        <taxon>Pseudomonadota</taxon>
        <taxon>Gammaproteobacteria</taxon>
        <taxon>Alteromonadales</taxon>
        <taxon>Shewanellaceae</taxon>
        <taxon>Shewanella</taxon>
    </lineage>
</organism>
<reference evidence="2 3" key="1">
    <citation type="submission" date="2022-02" db="EMBL/GenBank/DDBJ databases">
        <authorList>
            <person name="Zhuang L."/>
        </authorList>
    </citation>
    <scope>NUCLEOTIDE SEQUENCE [LARGE SCALE GENOMIC DNA]</scope>
    <source>
        <strain evidence="2 3">C32</strain>
    </source>
</reference>
<evidence type="ECO:0000313" key="2">
    <source>
        <dbReference type="EMBL" id="MCS4557843.1"/>
    </source>
</evidence>
<evidence type="ECO:0000313" key="3">
    <source>
        <dbReference type="Proteomes" id="UP001201549"/>
    </source>
</evidence>
<feature type="domain" description="HNH" evidence="1">
    <location>
        <begin position="33"/>
        <end position="81"/>
    </location>
</feature>
<gene>
    <name evidence="2" type="ORF">L9G74_15440</name>
</gene>
<keyword evidence="2" id="KW-0378">Hydrolase</keyword>
<evidence type="ECO:0000259" key="1">
    <source>
        <dbReference type="Pfam" id="PF01844"/>
    </source>
</evidence>
<dbReference type="Gene3D" id="1.10.30.50">
    <property type="match status" value="1"/>
</dbReference>
<dbReference type="InterPro" id="IPR002711">
    <property type="entry name" value="HNH"/>
</dbReference>
<dbReference type="EMBL" id="JAKOGG010000013">
    <property type="protein sequence ID" value="MCS4557843.1"/>
    <property type="molecule type" value="Genomic_DNA"/>
</dbReference>
<protein>
    <submittedName>
        <fullName evidence="2">HNH endonuclease</fullName>
    </submittedName>
</protein>
<dbReference type="Proteomes" id="UP001201549">
    <property type="component" value="Unassembled WGS sequence"/>
</dbReference>
<keyword evidence="2" id="KW-0255">Endonuclease</keyword>